<feature type="transmembrane region" description="Helical" evidence="8">
    <location>
        <begin position="247"/>
        <end position="273"/>
    </location>
</feature>
<keyword evidence="6 8" id="KW-1133">Transmembrane helix</keyword>
<evidence type="ECO:0000256" key="6">
    <source>
        <dbReference type="ARBA" id="ARBA00022989"/>
    </source>
</evidence>
<protein>
    <submittedName>
        <fullName evidence="9">Iron ABC transporter permease</fullName>
    </submittedName>
</protein>
<feature type="transmembrane region" description="Helical" evidence="8">
    <location>
        <begin position="203"/>
        <end position="227"/>
    </location>
</feature>
<evidence type="ECO:0000256" key="3">
    <source>
        <dbReference type="ARBA" id="ARBA00022448"/>
    </source>
</evidence>
<feature type="transmembrane region" description="Helical" evidence="8">
    <location>
        <begin position="126"/>
        <end position="147"/>
    </location>
</feature>
<evidence type="ECO:0000256" key="8">
    <source>
        <dbReference type="SAM" id="Phobius"/>
    </source>
</evidence>
<dbReference type="RefSeq" id="WP_191814450.1">
    <property type="nucleotide sequence ID" value="NZ_JACSQT010000005.1"/>
</dbReference>
<keyword evidence="10" id="KW-1185">Reference proteome</keyword>
<keyword evidence="4" id="KW-1003">Cell membrane</keyword>
<comment type="subcellular location">
    <subcellularLocation>
        <location evidence="1">Cell membrane</location>
        <topology evidence="1">Multi-pass membrane protein</topology>
    </subcellularLocation>
</comment>
<keyword evidence="3" id="KW-0813">Transport</keyword>
<dbReference type="PANTHER" id="PTHR30472:SF58">
    <property type="entry name" value="IRON(3+)-HYDROXAMATE IMPORT SYSTEM PERMEASE PROTEIN FHUB"/>
    <property type="match status" value="1"/>
</dbReference>
<dbReference type="Proteomes" id="UP000657931">
    <property type="component" value="Unassembled WGS sequence"/>
</dbReference>
<evidence type="ECO:0000256" key="5">
    <source>
        <dbReference type="ARBA" id="ARBA00022692"/>
    </source>
</evidence>
<evidence type="ECO:0000313" key="9">
    <source>
        <dbReference type="EMBL" id="MBD7937858.1"/>
    </source>
</evidence>
<accession>A0ABR8QQS3</accession>
<name>A0ABR8QQS3_9BACI</name>
<organism evidence="9 10">
    <name type="scientific">Cytobacillus stercorigallinarum</name>
    <dbReference type="NCBI Taxonomy" id="2762240"/>
    <lineage>
        <taxon>Bacteria</taxon>
        <taxon>Bacillati</taxon>
        <taxon>Bacillota</taxon>
        <taxon>Bacilli</taxon>
        <taxon>Bacillales</taxon>
        <taxon>Bacillaceae</taxon>
        <taxon>Cytobacillus</taxon>
    </lineage>
</organism>
<gene>
    <name evidence="9" type="ORF">H9655_12570</name>
</gene>
<dbReference type="PANTHER" id="PTHR30472">
    <property type="entry name" value="FERRIC ENTEROBACTIN TRANSPORT SYSTEM PERMEASE PROTEIN"/>
    <property type="match status" value="1"/>
</dbReference>
<evidence type="ECO:0000256" key="7">
    <source>
        <dbReference type="ARBA" id="ARBA00023136"/>
    </source>
</evidence>
<dbReference type="Pfam" id="PF01032">
    <property type="entry name" value="FecCD"/>
    <property type="match status" value="1"/>
</dbReference>
<evidence type="ECO:0000313" key="10">
    <source>
        <dbReference type="Proteomes" id="UP000657931"/>
    </source>
</evidence>
<dbReference type="CDD" id="cd06550">
    <property type="entry name" value="TM_ABC_iron-siderophores_like"/>
    <property type="match status" value="1"/>
</dbReference>
<feature type="transmembrane region" description="Helical" evidence="8">
    <location>
        <begin position="317"/>
        <end position="334"/>
    </location>
</feature>
<feature type="transmembrane region" description="Helical" evidence="8">
    <location>
        <begin position="159"/>
        <end position="183"/>
    </location>
</feature>
<reference evidence="9 10" key="1">
    <citation type="submission" date="2020-08" db="EMBL/GenBank/DDBJ databases">
        <title>A Genomic Blueprint of the Chicken Gut Microbiome.</title>
        <authorList>
            <person name="Gilroy R."/>
            <person name="Ravi A."/>
            <person name="Getino M."/>
            <person name="Pursley I."/>
            <person name="Horton D.L."/>
            <person name="Alikhan N.-F."/>
            <person name="Baker D."/>
            <person name="Gharbi K."/>
            <person name="Hall N."/>
            <person name="Watson M."/>
            <person name="Adriaenssens E.M."/>
            <person name="Foster-Nyarko E."/>
            <person name="Jarju S."/>
            <person name="Secka A."/>
            <person name="Antonio M."/>
            <person name="Oren A."/>
            <person name="Chaudhuri R."/>
            <person name="La Ragione R.M."/>
            <person name="Hildebrand F."/>
            <person name="Pallen M.J."/>
        </authorList>
    </citation>
    <scope>NUCLEOTIDE SEQUENCE [LARGE SCALE GENOMIC DNA]</scope>
    <source>
        <strain evidence="9 10">Sa5YUA1</strain>
    </source>
</reference>
<dbReference type="InterPro" id="IPR037294">
    <property type="entry name" value="ABC_BtuC-like"/>
</dbReference>
<dbReference type="Gene3D" id="1.10.3470.10">
    <property type="entry name" value="ABC transporter involved in vitamin B12 uptake, BtuC"/>
    <property type="match status" value="1"/>
</dbReference>
<evidence type="ECO:0000256" key="1">
    <source>
        <dbReference type="ARBA" id="ARBA00004651"/>
    </source>
</evidence>
<sequence length="340" mass="35094">MALLNGTNTSRNRFFAMMIVTLGTIILCLAMAVSIAFGAVNINLSTVWESVVSYDPSKTTHQIIINLRMPRVVAAALVGSALAIAGAIMQGMTRNPLASPSIMGVTSGATFAIAVALAIFTSLSPIGTMFAAFIGASIGAGLVFGVGMLSRNGLTPVKLALAGSAITALLSSISSAIAIHFNVAKDLSFWYAGGVAGIQWESVAPAIPIFIISIILAIMISSSITVLSMGEEVAIGLGQKTGLIRTIGFIVVLLLTGAAVSISGTIGFVGLVIPHMVRFLVGTDYRLIIPCSSVLGGLLLVLADIGARMINPPFETPVGAIMALIGVPFFLYLARREGGR</sequence>
<evidence type="ECO:0000256" key="2">
    <source>
        <dbReference type="ARBA" id="ARBA00007935"/>
    </source>
</evidence>
<feature type="transmembrane region" description="Helical" evidence="8">
    <location>
        <begin position="101"/>
        <end position="120"/>
    </location>
</feature>
<evidence type="ECO:0000256" key="4">
    <source>
        <dbReference type="ARBA" id="ARBA00022475"/>
    </source>
</evidence>
<keyword evidence="7 8" id="KW-0472">Membrane</keyword>
<dbReference type="InterPro" id="IPR000522">
    <property type="entry name" value="ABC_transptr_permease_BtuC"/>
</dbReference>
<dbReference type="EMBL" id="JACSQT010000005">
    <property type="protein sequence ID" value="MBD7937858.1"/>
    <property type="molecule type" value="Genomic_DNA"/>
</dbReference>
<comment type="similarity">
    <text evidence="2">Belongs to the binding-protein-dependent transport system permease family. FecCD subfamily.</text>
</comment>
<proteinExistence type="inferred from homology"/>
<feature type="transmembrane region" description="Helical" evidence="8">
    <location>
        <begin position="285"/>
        <end position="305"/>
    </location>
</feature>
<keyword evidence="5 8" id="KW-0812">Transmembrane</keyword>
<comment type="caution">
    <text evidence="9">The sequence shown here is derived from an EMBL/GenBank/DDBJ whole genome shotgun (WGS) entry which is preliminary data.</text>
</comment>
<feature type="transmembrane region" description="Helical" evidence="8">
    <location>
        <begin position="72"/>
        <end position="89"/>
    </location>
</feature>
<dbReference type="SUPFAM" id="SSF81345">
    <property type="entry name" value="ABC transporter involved in vitamin B12 uptake, BtuC"/>
    <property type="match status" value="1"/>
</dbReference>